<dbReference type="Proteomes" id="UP000663940">
    <property type="component" value="Chromosome"/>
</dbReference>
<reference evidence="1 3" key="1">
    <citation type="submission" date="2019-08" db="EMBL/GenBank/DDBJ databases">
        <title>Comparative genome analysis confer to the adaptation heavy metal polluted environment.</title>
        <authorList>
            <person name="Li Y."/>
        </authorList>
    </citation>
    <scope>NUCLEOTIDE SEQUENCE [LARGE SCALE GENOMIC DNA]</scope>
    <source>
        <strain evidence="1 3">P2</strain>
    </source>
</reference>
<reference evidence="2 4" key="2">
    <citation type="submission" date="2021-03" db="EMBL/GenBank/DDBJ databases">
        <title>Mucilaginibacter strains isolated from gold and copper mining confer multi heavy-metal resistance.</title>
        <authorList>
            <person name="Li Y."/>
        </authorList>
    </citation>
    <scope>NUCLEOTIDE SEQUENCE [LARGE SCALE GENOMIC DNA]</scope>
    <source>
        <strain evidence="2 4">P2-4</strain>
    </source>
</reference>
<dbReference type="EMBL" id="CP043451">
    <property type="protein sequence ID" value="QEM05739.1"/>
    <property type="molecule type" value="Genomic_DNA"/>
</dbReference>
<evidence type="ECO:0000313" key="4">
    <source>
        <dbReference type="Proteomes" id="UP000663940"/>
    </source>
</evidence>
<dbReference type="AlphaFoldDB" id="A0AAE6JHF4"/>
<dbReference type="Proteomes" id="UP000250557">
    <property type="component" value="Chromosome"/>
</dbReference>
<gene>
    <name evidence="1" type="ORF">DIU31_020310</name>
    <name evidence="2" type="ORF">J3L21_07170</name>
</gene>
<evidence type="ECO:0000313" key="2">
    <source>
        <dbReference type="EMBL" id="QTE51737.1"/>
    </source>
</evidence>
<name>A0AAE6JHF4_9SPHI</name>
<organism evidence="1 3">
    <name type="scientific">Mucilaginibacter rubeus</name>
    <dbReference type="NCBI Taxonomy" id="2027860"/>
    <lineage>
        <taxon>Bacteria</taxon>
        <taxon>Pseudomonadati</taxon>
        <taxon>Bacteroidota</taxon>
        <taxon>Sphingobacteriia</taxon>
        <taxon>Sphingobacteriales</taxon>
        <taxon>Sphingobacteriaceae</taxon>
        <taxon>Mucilaginibacter</taxon>
    </lineage>
</organism>
<evidence type="ECO:0000313" key="1">
    <source>
        <dbReference type="EMBL" id="QEM05739.1"/>
    </source>
</evidence>
<protein>
    <submittedName>
        <fullName evidence="1">Uncharacterized protein</fullName>
    </submittedName>
</protein>
<sequence length="113" mass="13080">MIKKYEIARALLFDNTDDTLFTKTFNLPQGEVKFDDFANNNFEKLADVIGTNDFKSIVETAGFKTDGGFLNLYQGSDRLRLYYAKKGDTVYVFAFGEFQPQRYKVYLEGVWIL</sequence>
<accession>A0AAE6JHF4</accession>
<dbReference type="EMBL" id="CP071880">
    <property type="protein sequence ID" value="QTE51737.1"/>
    <property type="molecule type" value="Genomic_DNA"/>
</dbReference>
<proteinExistence type="predicted"/>
<keyword evidence="4" id="KW-1185">Reference proteome</keyword>
<dbReference type="RefSeq" id="WP_112654089.1">
    <property type="nucleotide sequence ID" value="NZ_CP043451.1"/>
</dbReference>
<evidence type="ECO:0000313" key="3">
    <source>
        <dbReference type="Proteomes" id="UP000250557"/>
    </source>
</evidence>